<dbReference type="EMBL" id="BAABJP010000008">
    <property type="protein sequence ID" value="GAA5154433.1"/>
    <property type="molecule type" value="Genomic_DNA"/>
</dbReference>
<sequence length="60" mass="6909">MEDIVPTIFAEMSSDDENASEDLLAYYDAASPEERGAMDMMCMYLCDWRFESILKKCGLR</sequence>
<keyword evidence="2" id="KW-1185">Reference proteome</keyword>
<dbReference type="Proteomes" id="UP001428817">
    <property type="component" value="Unassembled WGS sequence"/>
</dbReference>
<reference evidence="2" key="1">
    <citation type="journal article" date="2019" name="Int. J. Syst. Evol. Microbiol.">
        <title>The Global Catalogue of Microorganisms (GCM) 10K type strain sequencing project: providing services to taxonomists for standard genome sequencing and annotation.</title>
        <authorList>
            <consortium name="The Broad Institute Genomics Platform"/>
            <consortium name="The Broad Institute Genome Sequencing Center for Infectious Disease"/>
            <person name="Wu L."/>
            <person name="Ma J."/>
        </authorList>
    </citation>
    <scope>NUCLEOTIDE SEQUENCE [LARGE SCALE GENOMIC DNA]</scope>
    <source>
        <strain evidence="2">JCM 18303</strain>
    </source>
</reference>
<name>A0ABP9PZ18_9PSEU</name>
<comment type="caution">
    <text evidence="1">The sequence shown here is derived from an EMBL/GenBank/DDBJ whole genome shotgun (WGS) entry which is preliminary data.</text>
</comment>
<accession>A0ABP9PZ18</accession>
<gene>
    <name evidence="1" type="ORF">GCM10023321_26240</name>
</gene>
<proteinExistence type="predicted"/>
<protein>
    <submittedName>
        <fullName evidence="1">Uncharacterized protein</fullName>
    </submittedName>
</protein>
<organism evidence="1 2">
    <name type="scientific">Pseudonocardia eucalypti</name>
    <dbReference type="NCBI Taxonomy" id="648755"/>
    <lineage>
        <taxon>Bacteria</taxon>
        <taxon>Bacillati</taxon>
        <taxon>Actinomycetota</taxon>
        <taxon>Actinomycetes</taxon>
        <taxon>Pseudonocardiales</taxon>
        <taxon>Pseudonocardiaceae</taxon>
        <taxon>Pseudonocardia</taxon>
    </lineage>
</organism>
<evidence type="ECO:0000313" key="1">
    <source>
        <dbReference type="EMBL" id="GAA5154433.1"/>
    </source>
</evidence>
<evidence type="ECO:0000313" key="2">
    <source>
        <dbReference type="Proteomes" id="UP001428817"/>
    </source>
</evidence>